<accession>A0A6J5D046</accession>
<gene>
    <name evidence="7" type="primary">dpgD_1</name>
    <name evidence="7" type="ORF">LMG29660_00284</name>
</gene>
<protein>
    <recommendedName>
        <fullName evidence="6">Enoyl-CoA hydratase domain-containing protein 3, mitochondrial</fullName>
    </recommendedName>
</protein>
<dbReference type="GO" id="GO:0006631">
    <property type="term" value="P:fatty acid metabolic process"/>
    <property type="evidence" value="ECO:0007669"/>
    <property type="project" value="UniProtKB-KW"/>
</dbReference>
<dbReference type="Proteomes" id="UP000494135">
    <property type="component" value="Unassembled WGS sequence"/>
</dbReference>
<evidence type="ECO:0000256" key="1">
    <source>
        <dbReference type="ARBA" id="ARBA00005254"/>
    </source>
</evidence>
<comment type="function">
    <text evidence="5">May play a role in fatty acid biosynthesis and insulin sensitivity.</text>
</comment>
<reference evidence="7 8" key="1">
    <citation type="submission" date="2020-04" db="EMBL/GenBank/DDBJ databases">
        <authorList>
            <person name="De Canck E."/>
        </authorList>
    </citation>
    <scope>NUCLEOTIDE SEQUENCE [LARGE SCALE GENOMIC DNA]</scope>
    <source>
        <strain evidence="7 8">LMG 29660</strain>
    </source>
</reference>
<evidence type="ECO:0000256" key="3">
    <source>
        <dbReference type="ARBA" id="ARBA00022946"/>
    </source>
</evidence>
<evidence type="ECO:0000256" key="6">
    <source>
        <dbReference type="ARBA" id="ARBA00040545"/>
    </source>
</evidence>
<name>A0A6J5D046_9BURK</name>
<dbReference type="Gene3D" id="1.10.12.10">
    <property type="entry name" value="Lyase 2-enoyl-coa Hydratase, Chain A, domain 2"/>
    <property type="match status" value="1"/>
</dbReference>
<dbReference type="InterPro" id="IPR014748">
    <property type="entry name" value="Enoyl-CoA_hydra_C"/>
</dbReference>
<keyword evidence="3" id="KW-0809">Transit peptide</keyword>
<dbReference type="InterPro" id="IPR052377">
    <property type="entry name" value="Mitochondrial_ECH-domain"/>
</dbReference>
<dbReference type="Pfam" id="PF00378">
    <property type="entry name" value="ECH_1"/>
    <property type="match status" value="1"/>
</dbReference>
<comment type="similarity">
    <text evidence="1">Belongs to the enoyl-CoA hydratase/isomerase family.</text>
</comment>
<keyword evidence="2" id="KW-0276">Fatty acid metabolism</keyword>
<dbReference type="CDD" id="cd06558">
    <property type="entry name" value="crotonase-like"/>
    <property type="match status" value="1"/>
</dbReference>
<evidence type="ECO:0000313" key="7">
    <source>
        <dbReference type="EMBL" id="CAB3746797.1"/>
    </source>
</evidence>
<sequence length="294" mass="31784">MSAAAPRLDVAGNVEDHFTVILPNPVERNIMEPDQETAEPILLRDARDGVVTLRLNRPQQFNALSEAMLASLHDAFASLAADPHVRCVVLAAEGKAFCAGHDLRQMRSKPELDYYRTLFAQCSRVMLAMRALPVPVIARVHGIATAAGCQLVAASDLAIAADTARFAVSGINVGLFCSTPAVALSRNVTAKRAFDMLVTGRFVDAATAAAWGLVNEAVPEDALDAAVARKVAEIVAKSPAAVRFGKQMFYRQRELPLDEAYAYAGDVMARNMMEEDAGEGIDAFLEKRKPTWRS</sequence>
<evidence type="ECO:0000256" key="5">
    <source>
        <dbReference type="ARBA" id="ARBA00037410"/>
    </source>
</evidence>
<evidence type="ECO:0000256" key="2">
    <source>
        <dbReference type="ARBA" id="ARBA00022832"/>
    </source>
</evidence>
<keyword evidence="7" id="KW-0456">Lyase</keyword>
<keyword evidence="4" id="KW-0443">Lipid metabolism</keyword>
<dbReference type="PANTHER" id="PTHR43602">
    <property type="match status" value="1"/>
</dbReference>
<evidence type="ECO:0000313" key="8">
    <source>
        <dbReference type="Proteomes" id="UP000494135"/>
    </source>
</evidence>
<organism evidence="7 8">
    <name type="scientific">Burkholderia puraquae</name>
    <dbReference type="NCBI Taxonomy" id="1904757"/>
    <lineage>
        <taxon>Bacteria</taxon>
        <taxon>Pseudomonadati</taxon>
        <taxon>Pseudomonadota</taxon>
        <taxon>Betaproteobacteria</taxon>
        <taxon>Burkholderiales</taxon>
        <taxon>Burkholderiaceae</taxon>
        <taxon>Burkholderia</taxon>
        <taxon>Burkholderia cepacia complex</taxon>
    </lineage>
</organism>
<dbReference type="GO" id="GO:0016836">
    <property type="term" value="F:hydro-lyase activity"/>
    <property type="evidence" value="ECO:0007669"/>
    <property type="project" value="TreeGrafter"/>
</dbReference>
<dbReference type="AlphaFoldDB" id="A0A6J5D046"/>
<dbReference type="Gene3D" id="3.90.226.10">
    <property type="entry name" value="2-enoyl-CoA Hydratase, Chain A, domain 1"/>
    <property type="match status" value="1"/>
</dbReference>
<dbReference type="EMBL" id="CADIKG010000001">
    <property type="protein sequence ID" value="CAB3746797.1"/>
    <property type="molecule type" value="Genomic_DNA"/>
</dbReference>
<dbReference type="InterPro" id="IPR001753">
    <property type="entry name" value="Enoyl-CoA_hydra/iso"/>
</dbReference>
<evidence type="ECO:0000256" key="4">
    <source>
        <dbReference type="ARBA" id="ARBA00023098"/>
    </source>
</evidence>
<dbReference type="NCBIfam" id="NF006008">
    <property type="entry name" value="PRK08139.1"/>
    <property type="match status" value="1"/>
</dbReference>
<proteinExistence type="inferred from homology"/>
<dbReference type="PANTHER" id="PTHR43602:SF1">
    <property type="entry name" value="ENOYL-COA HYDRATASE DOMAIN-CONTAINING PROTEIN 3, MITOCHONDRIAL"/>
    <property type="match status" value="1"/>
</dbReference>
<dbReference type="InterPro" id="IPR029045">
    <property type="entry name" value="ClpP/crotonase-like_dom_sf"/>
</dbReference>
<dbReference type="SUPFAM" id="SSF52096">
    <property type="entry name" value="ClpP/crotonase"/>
    <property type="match status" value="1"/>
</dbReference>